<gene>
    <name evidence="1" type="primary">28</name>
    <name evidence="1" type="ORF">SEA_CAMBIARE_28</name>
</gene>
<dbReference type="EMBL" id="KR080198">
    <property type="protein sequence ID" value="AKF14530.1"/>
    <property type="molecule type" value="Genomic_DNA"/>
</dbReference>
<dbReference type="OrthoDB" id="3330at10239"/>
<organism evidence="1 2">
    <name type="scientific">Mycobacterium phage Cambiare</name>
    <dbReference type="NCBI Taxonomy" id="1647305"/>
    <lineage>
        <taxon>Viruses</taxon>
        <taxon>Duplodnaviria</taxon>
        <taxon>Heunggongvirae</taxon>
        <taxon>Uroviricota</taxon>
        <taxon>Caudoviricetes</taxon>
        <taxon>Gclasvirinae</taxon>
        <taxon>Avocadovirus</taxon>
        <taxon>Avocadovirus cambiare</taxon>
    </lineage>
</organism>
<name>A0A0F6YQB4_9CAUD</name>
<reference evidence="1 2" key="1">
    <citation type="journal article" date="2015" name="Genome Announc.">
        <title>Genome Sequences of Cluster G Mycobacteriophages Cambiare, FlagStaff, and MOOREtheMARYer.</title>
        <authorList>
            <person name="Pope W.H."/>
            <person name="Augustine D.A."/>
            <person name="Carroll D.C."/>
            <person name="Duncan J.C."/>
            <person name="Harwi K.M."/>
            <person name="Howry R."/>
            <person name="Jagessar B."/>
            <person name="Lum B.A."/>
            <person name="Meinert J.W."/>
            <person name="Migliozzi J.S."/>
            <person name="Milliken K.A."/>
            <person name="Mitchell C.J."/>
            <person name="Nalatwad A.S."/>
            <person name="Orlandini K.C."/>
            <person name="Rhein M.J."/>
            <person name="Saravanan V."/>
            <person name="Seese B.A."/>
            <person name="Schiebel J.G."/>
            <person name="Thomas K.B."/>
            <person name="Adkins N.L."/>
            <person name="Cohen K.L."/>
            <person name="Iyengar V.B."/>
            <person name="Kim H."/>
            <person name="Kramer Z.J."/>
            <person name="Montgomery M.T."/>
            <person name="Schafer C.E."/>
            <person name="Wilkes K.E."/>
            <person name="Grubb S.R."/>
            <person name="Warner M.H."/>
            <person name="Bowman C.A."/>
            <person name="Russell D.A."/>
            <person name="Hatfull G.F."/>
        </authorList>
    </citation>
    <scope>NUCLEOTIDE SEQUENCE [LARGE SCALE GENOMIC DNA]</scope>
</reference>
<dbReference type="KEGG" id="vg:26635924"/>
<evidence type="ECO:0000313" key="1">
    <source>
        <dbReference type="EMBL" id="AKF14530.1"/>
    </source>
</evidence>
<accession>A0A0F6YQB4</accession>
<dbReference type="Proteomes" id="UP000201500">
    <property type="component" value="Segment"/>
</dbReference>
<sequence>MELRKGSNGPEVFRFYDYFTRWAKSYAFLLGRRDGYFGNDEEAFTRELQSRLKLPITGRFGDVEASRTGYRWTGTAEPPAPIDFLPIWHYNAPGSGATTFQGPPCVTGARAEREFRHHNQPIGYPMGGYLGLMGGPPDLSYNEVIHALDVELERLLWANPDVQDAMNRRRLDANAAVAVELWFEAYSQSADGIRRSVNRLFGDGGPFRMIRDRINGLILFGDPGTPGTGISRLTYPAWLEALVTEINYSNDFYAIAPDHIRPAMFGIIVEAEMELPFFVHVLRLAARIIPDWLTFLPIGGMLGGLGGLLGKGGPFGTIATLSVGAMTGLGGNPALGQLMGMAGGGGDQEVDDKLYELLRPTGVLSSIPELIQLIAALPGLQAHGGYEGDQAMMNRAFDVIARFRR</sequence>
<dbReference type="Gene3D" id="3.40.50.1820">
    <property type="entry name" value="alpha/beta hydrolase"/>
    <property type="match status" value="1"/>
</dbReference>
<dbReference type="RefSeq" id="YP_009209510.1">
    <property type="nucleotide sequence ID" value="NC_028922.1"/>
</dbReference>
<dbReference type="GeneID" id="26635924"/>
<protein>
    <submittedName>
        <fullName evidence="1">Lysin B</fullName>
    </submittedName>
</protein>
<dbReference type="InterPro" id="IPR029058">
    <property type="entry name" value="AB_hydrolase_fold"/>
</dbReference>
<keyword evidence="2" id="KW-1185">Reference proteome</keyword>
<evidence type="ECO:0000313" key="2">
    <source>
        <dbReference type="Proteomes" id="UP000201500"/>
    </source>
</evidence>
<proteinExistence type="predicted"/>